<proteinExistence type="predicted"/>
<evidence type="ECO:0000256" key="3">
    <source>
        <dbReference type="SAM" id="SignalP"/>
    </source>
</evidence>
<dbReference type="Proteomes" id="UP000297998">
    <property type="component" value="Unassembled WGS sequence"/>
</dbReference>
<feature type="signal peptide" evidence="3">
    <location>
        <begin position="1"/>
        <end position="25"/>
    </location>
</feature>
<feature type="compositionally biased region" description="Basic and acidic residues" evidence="2">
    <location>
        <begin position="169"/>
        <end position="199"/>
    </location>
</feature>
<dbReference type="EMBL" id="SRPE01000014">
    <property type="protein sequence ID" value="TGN22530.1"/>
    <property type="molecule type" value="Genomic_DNA"/>
</dbReference>
<name>A0A4Z1BBN3_9FLAO</name>
<sequence length="627" mass="70812">MNTITKTIAGIFGMICLLIAVDARAQSQWSNPATVGSRSEVVLLYSYQWVTAGKGHQDLKIVCKNITTDKIKFKINYEVHFHSGDVERVASENTIELKPGEVYDPKSVADWGGVYMRYFLTPTGGKYGAKEKWFQFGKDSYGTPLYTAIHSVMNMKITDFENLSLKEREEKEKLDKQKKEAEEKKKKEEEEKKRKEAETKNQQTTSKKETSNNDTSNETTSNNKTTDDFWGEGSSSKKSTTSNNNNKDLYPKDENFVADSKFKDKLSGVKEGEYFTDGAGGYYKKELGGARKVDKMVYEREAANKIYEKMERQEAERQQRDAEFKQNWDNMSTSFYAMSVAKEGMRDAKDLGSGYSSIEELNAAFNQKMRQVSAMGSQMQASTNQAVQAYSNVISTGSSGYDYSGYTNAIGTIASAISANKAENEAREELKRQRAEEEARIKKVQLDALIAIRTEIGKVYTEGGMPLSAHKITAPVLYVFAYNSNKADWDKNQSVPMSISNIIPVYRYSDGTYPYTSNVKRTFENAGISSPVLMGYFTNKSEAENYRSSLLEVAPNAKFAVKEVEVKEQKPNTTTNTSETDFWGTKTETKKQDNTQNTETDFWGTSTKDKKAEPKKETKKEVDFWSK</sequence>
<evidence type="ECO:0000313" key="4">
    <source>
        <dbReference type="EMBL" id="TGN22530.1"/>
    </source>
</evidence>
<keyword evidence="1" id="KW-0175">Coiled coil</keyword>
<evidence type="ECO:0000313" key="5">
    <source>
        <dbReference type="Proteomes" id="UP000297998"/>
    </source>
</evidence>
<evidence type="ECO:0000256" key="1">
    <source>
        <dbReference type="SAM" id="Coils"/>
    </source>
</evidence>
<comment type="caution">
    <text evidence="4">The sequence shown here is derived from an EMBL/GenBank/DDBJ whole genome shotgun (WGS) entry which is preliminary data.</text>
</comment>
<gene>
    <name evidence="4" type="ORF">E4J94_15915</name>
</gene>
<protein>
    <submittedName>
        <fullName evidence="4">Uncharacterized protein</fullName>
    </submittedName>
</protein>
<feature type="compositionally biased region" description="Polar residues" evidence="2">
    <location>
        <begin position="571"/>
        <end position="580"/>
    </location>
</feature>
<dbReference type="OrthoDB" id="1454607at2"/>
<feature type="compositionally biased region" description="Basic and acidic residues" evidence="2">
    <location>
        <begin position="607"/>
        <end position="627"/>
    </location>
</feature>
<feature type="compositionally biased region" description="Low complexity" evidence="2">
    <location>
        <begin position="212"/>
        <end position="224"/>
    </location>
</feature>
<feature type="region of interest" description="Disordered" evidence="2">
    <location>
        <begin position="169"/>
        <end position="252"/>
    </location>
</feature>
<dbReference type="AlphaFoldDB" id="A0A4Z1BBN3"/>
<feature type="coiled-coil region" evidence="1">
    <location>
        <begin position="413"/>
        <end position="447"/>
    </location>
</feature>
<feature type="compositionally biased region" description="Low complexity" evidence="2">
    <location>
        <begin position="234"/>
        <end position="247"/>
    </location>
</feature>
<evidence type="ECO:0000256" key="2">
    <source>
        <dbReference type="SAM" id="MobiDB-lite"/>
    </source>
</evidence>
<feature type="region of interest" description="Disordered" evidence="2">
    <location>
        <begin position="568"/>
        <end position="627"/>
    </location>
</feature>
<feature type="chain" id="PRO_5021362466" evidence="3">
    <location>
        <begin position="26"/>
        <end position="627"/>
    </location>
</feature>
<accession>A0A4Z1BBN3</accession>
<reference evidence="4 5" key="1">
    <citation type="submission" date="2019-03" db="EMBL/GenBank/DDBJ databases">
        <title>Empedobacter tilapiae sp. nov., isolated from an intestine of Nile tilapia Oreochromis niloticus.</title>
        <authorList>
            <person name="Kim Y.-O."/>
            <person name="Yoon J.-H."/>
        </authorList>
    </citation>
    <scope>NUCLEOTIDE SEQUENCE [LARGE SCALE GENOMIC DNA]</scope>
    <source>
        <strain evidence="4 5">MRS2</strain>
    </source>
</reference>
<keyword evidence="3" id="KW-0732">Signal</keyword>
<feature type="compositionally biased region" description="Polar residues" evidence="2">
    <location>
        <begin position="594"/>
        <end position="604"/>
    </location>
</feature>
<keyword evidence="5" id="KW-1185">Reference proteome</keyword>
<dbReference type="RefSeq" id="WP_135836776.1">
    <property type="nucleotide sequence ID" value="NZ_SRPE01000014.1"/>
</dbReference>
<organism evidence="4 5">
    <name type="scientific">Empedobacter tilapiae</name>
    <dbReference type="NCBI Taxonomy" id="2491114"/>
    <lineage>
        <taxon>Bacteria</taxon>
        <taxon>Pseudomonadati</taxon>
        <taxon>Bacteroidota</taxon>
        <taxon>Flavobacteriia</taxon>
        <taxon>Flavobacteriales</taxon>
        <taxon>Weeksellaceae</taxon>
        <taxon>Empedobacter</taxon>
    </lineage>
</organism>